<evidence type="ECO:0000313" key="2">
    <source>
        <dbReference type="EMBL" id="OIN58587.1"/>
    </source>
</evidence>
<feature type="transmembrane region" description="Helical" evidence="1">
    <location>
        <begin position="168"/>
        <end position="186"/>
    </location>
</feature>
<organism evidence="2 3">
    <name type="scientific">Arsenicibacter rosenii</name>
    <dbReference type="NCBI Taxonomy" id="1750698"/>
    <lineage>
        <taxon>Bacteria</taxon>
        <taxon>Pseudomonadati</taxon>
        <taxon>Bacteroidota</taxon>
        <taxon>Cytophagia</taxon>
        <taxon>Cytophagales</taxon>
        <taxon>Spirosomataceae</taxon>
        <taxon>Arsenicibacter</taxon>
    </lineage>
</organism>
<protein>
    <submittedName>
        <fullName evidence="2">Uncharacterized protein</fullName>
    </submittedName>
</protein>
<accession>A0A1S2VIJ9</accession>
<feature type="transmembrane region" description="Helical" evidence="1">
    <location>
        <begin position="236"/>
        <end position="253"/>
    </location>
</feature>
<feature type="transmembrane region" description="Helical" evidence="1">
    <location>
        <begin position="44"/>
        <end position="65"/>
    </location>
</feature>
<keyword evidence="1" id="KW-0812">Transmembrane</keyword>
<evidence type="ECO:0000313" key="3">
    <source>
        <dbReference type="Proteomes" id="UP000181790"/>
    </source>
</evidence>
<dbReference type="AlphaFoldDB" id="A0A1S2VIJ9"/>
<dbReference type="EMBL" id="MORL01000006">
    <property type="protein sequence ID" value="OIN58587.1"/>
    <property type="molecule type" value="Genomic_DNA"/>
</dbReference>
<dbReference type="OrthoDB" id="1801976at2"/>
<gene>
    <name evidence="2" type="ORF">BLX24_13525</name>
</gene>
<dbReference type="Proteomes" id="UP000181790">
    <property type="component" value="Unassembled WGS sequence"/>
</dbReference>
<feature type="transmembrane region" description="Helical" evidence="1">
    <location>
        <begin position="77"/>
        <end position="95"/>
    </location>
</feature>
<comment type="caution">
    <text evidence="2">The sequence shown here is derived from an EMBL/GenBank/DDBJ whole genome shotgun (WGS) entry which is preliminary data.</text>
</comment>
<feature type="transmembrane region" description="Helical" evidence="1">
    <location>
        <begin position="192"/>
        <end position="216"/>
    </location>
</feature>
<name>A0A1S2VIJ9_9BACT</name>
<sequence>MKSNVELIDKPCIHSQAPVQTIPDAPQPEIFGKRTAWLRPFDQASFRGGVALLITSLLITVVMNWQEDSLAHNFREIAFMVQYGMTVVFSVHLLWQGHVRLRELPAESRPVRWLGLLLWLISAFALNRLMVVFQASTLWLQVMLVVSGGAMVAHTWQEQMPVRMQQVLYLVLAGCWWLFVYAAFYLTELYLVSLPGILVFGVTFHTFVPLLIAWVIGKRLWIDYEAQEHLRPAVRIGLVLPVLIVWGFLAMWGRQTERLEGAKTALVMRQTEDLPEWLRQSRPISSRRCLV</sequence>
<keyword evidence="1" id="KW-0472">Membrane</keyword>
<evidence type="ECO:0000256" key="1">
    <source>
        <dbReference type="SAM" id="Phobius"/>
    </source>
</evidence>
<feature type="transmembrane region" description="Helical" evidence="1">
    <location>
        <begin position="116"/>
        <end position="133"/>
    </location>
</feature>
<proteinExistence type="predicted"/>
<reference evidence="2 3" key="1">
    <citation type="submission" date="2016-10" db="EMBL/GenBank/DDBJ databases">
        <title>Arsenicibacter rosenii gen. nov., sp. nov., an efficient arsenic-methylating bacterium isolated from an arsenic-contaminated paddy soil.</title>
        <authorList>
            <person name="Huang K."/>
        </authorList>
    </citation>
    <scope>NUCLEOTIDE SEQUENCE [LARGE SCALE GENOMIC DNA]</scope>
    <source>
        <strain evidence="2 3">SM-1</strain>
    </source>
</reference>
<keyword evidence="1" id="KW-1133">Transmembrane helix</keyword>
<keyword evidence="3" id="KW-1185">Reference proteome</keyword>
<feature type="transmembrane region" description="Helical" evidence="1">
    <location>
        <begin position="139"/>
        <end position="156"/>
    </location>
</feature>
<dbReference type="RefSeq" id="WP_071503694.1">
    <property type="nucleotide sequence ID" value="NZ_MORL01000006.1"/>
</dbReference>